<evidence type="ECO:0000313" key="2">
    <source>
        <dbReference type="EMBL" id="PIL19514.1"/>
    </source>
</evidence>
<comment type="caution">
    <text evidence="2">The sequence shown here is derived from an EMBL/GenBank/DDBJ whole genome shotgun (WGS) entry which is preliminary data.</text>
</comment>
<proteinExistence type="predicted"/>
<accession>A0A2G8RD68</accession>
<reference evidence="2 3" key="1">
    <citation type="submission" date="2013-09" db="EMBL/GenBank/DDBJ databases">
        <title>Genome sequencing of Phaeobacter antarcticus sp. nov. SM1211.</title>
        <authorList>
            <person name="Zhang X.-Y."/>
            <person name="Liu C."/>
            <person name="Chen X.-L."/>
            <person name="Xie B.-B."/>
            <person name="Qin Q.-L."/>
            <person name="Rong J.-C."/>
            <person name="Zhang Y.-Z."/>
        </authorList>
    </citation>
    <scope>NUCLEOTIDE SEQUENCE [LARGE SCALE GENOMIC DNA]</scope>
    <source>
        <strain evidence="2 3">SM1211</strain>
    </source>
</reference>
<organism evidence="2 3">
    <name type="scientific">Puniceibacterium antarcticum</name>
    <dbReference type="NCBI Taxonomy" id="1206336"/>
    <lineage>
        <taxon>Bacteria</taxon>
        <taxon>Pseudomonadati</taxon>
        <taxon>Pseudomonadota</taxon>
        <taxon>Alphaproteobacteria</taxon>
        <taxon>Rhodobacterales</taxon>
        <taxon>Paracoccaceae</taxon>
        <taxon>Puniceibacterium</taxon>
    </lineage>
</organism>
<protein>
    <recommendedName>
        <fullName evidence="4">Bacteriophage tail tape measure C-terminal domain-containing protein</fullName>
    </recommendedName>
</protein>
<evidence type="ECO:0008006" key="4">
    <source>
        <dbReference type="Google" id="ProtNLM"/>
    </source>
</evidence>
<name>A0A2G8RD68_9RHOB</name>
<sequence>MAQSVIGALRVNLGLDSANFERGASRVDAPLSRMRSQFMAVSAMASGLGAALAALTIGVVNSAREIKNFAAISNAPVDVFQKWAAAAESVDIGQDKLADILKDVNDRVGDFLSTGGGPMADFFENIAPKVGVTAEQFRKLSGPQALQLYVSSLEQAGLSQGEMTFYLEAMASDLTNLVPLLRNNGAELDRLGGRAAQFGAVLSGETIEAMKGAKASLGEVALVFKGFAYQIATEMVPVITAFADGFTSLAVKGGPLNTLFTSLAQNILRISTYVGTAATLFGVRYVAALVAARLATLSFAGALAFLRGALVRTGIGALVVGAGELVYWFGRVVTAAGGVGEGISRIYDVGKATFLAVGNTAWGLLEIMAGVASAITGSFVRAFAEIAKSWDMLVNGMAGAWNALAESSFGSTLGMGSLGSSDLGGAMGSVADGLFDSAENSIVSGGERIKAAGQSVADAVAASLVPINGAAGDLEDGAAAADRLAGALDGVAESAGGGGKGAKGVKSGLAAPMSEAAKAAKSAGEAIRGTMTDSFKGVVTQAMTMGEALANVFSKISDMMLDSVGNAVFSGISSSLGSMLTASIPGFANGTNSAPGGMAWVGEQGRELVNLPRGAQVIPNHKLGQGGGGGAMRVEVVPSDYFDVRVSSVSRQANAPMIQGAAKSGQVSHGARSERYYQRGTMT</sequence>
<keyword evidence="1" id="KW-1133">Transmembrane helix</keyword>
<keyword evidence="1" id="KW-0812">Transmembrane</keyword>
<dbReference type="EMBL" id="AWWI01000099">
    <property type="protein sequence ID" value="PIL19514.1"/>
    <property type="molecule type" value="Genomic_DNA"/>
</dbReference>
<evidence type="ECO:0000256" key="1">
    <source>
        <dbReference type="SAM" id="Phobius"/>
    </source>
</evidence>
<keyword evidence="3" id="KW-1185">Reference proteome</keyword>
<evidence type="ECO:0000313" key="3">
    <source>
        <dbReference type="Proteomes" id="UP000231259"/>
    </source>
</evidence>
<keyword evidence="1" id="KW-0472">Membrane</keyword>
<feature type="transmembrane region" description="Helical" evidence="1">
    <location>
        <begin position="38"/>
        <end position="60"/>
    </location>
</feature>
<dbReference type="Proteomes" id="UP000231259">
    <property type="component" value="Unassembled WGS sequence"/>
</dbReference>
<dbReference type="AlphaFoldDB" id="A0A2G8RD68"/>
<gene>
    <name evidence="2" type="ORF">P775_14265</name>
</gene>